<dbReference type="InterPro" id="IPR003784">
    <property type="entry name" value="BioY"/>
</dbReference>
<protein>
    <recommendedName>
        <fullName evidence="2">Biotin transporter</fullName>
    </recommendedName>
</protein>
<dbReference type="RefSeq" id="WP_406785947.1">
    <property type="nucleotide sequence ID" value="NZ_JBJIAA010000002.1"/>
</dbReference>
<keyword evidence="3" id="KW-0812">Transmembrane</keyword>
<feature type="transmembrane region" description="Helical" evidence="3">
    <location>
        <begin position="154"/>
        <end position="176"/>
    </location>
</feature>
<name>A0ABW8T9Q9_9CLOT</name>
<feature type="transmembrane region" description="Helical" evidence="3">
    <location>
        <begin position="113"/>
        <end position="134"/>
    </location>
</feature>
<sequence length="185" mass="19564">MRIKTKDMILVALFAALTAVGGFISIPIGSVPITLQSFFTLLSGVLLGPFLGALSQLVYVILGLVGMPVFAGGTGGISAIFTPSFGYLIGFIVAPIVIGKVTKSGHRQGVARLLIACVLGTLVIYIIGLPYMYVILKYVSKVNITLLKTFQIGFFIFIPGDMIKCIIASIIGVKVLPAIGKENNN</sequence>
<comment type="caution">
    <text evidence="4">The sequence shown here is derived from an EMBL/GenBank/DDBJ whole genome shotgun (WGS) entry which is preliminary data.</text>
</comment>
<evidence type="ECO:0000256" key="1">
    <source>
        <dbReference type="ARBA" id="ARBA00010692"/>
    </source>
</evidence>
<feature type="transmembrane region" description="Helical" evidence="3">
    <location>
        <begin position="84"/>
        <end position="101"/>
    </location>
</feature>
<evidence type="ECO:0000313" key="5">
    <source>
        <dbReference type="Proteomes" id="UP001623592"/>
    </source>
</evidence>
<keyword evidence="3" id="KW-1133">Transmembrane helix</keyword>
<keyword evidence="2" id="KW-0813">Transport</keyword>
<dbReference type="Gene3D" id="1.10.1760.20">
    <property type="match status" value="1"/>
</dbReference>
<evidence type="ECO:0000256" key="2">
    <source>
        <dbReference type="PIRNR" id="PIRNR016661"/>
    </source>
</evidence>
<proteinExistence type="inferred from homology"/>
<dbReference type="PANTHER" id="PTHR34295">
    <property type="entry name" value="BIOTIN TRANSPORTER BIOY"/>
    <property type="match status" value="1"/>
</dbReference>
<keyword evidence="2 3" id="KW-0472">Membrane</keyword>
<dbReference type="EMBL" id="JBJIAA010000002">
    <property type="protein sequence ID" value="MFL0249274.1"/>
    <property type="molecule type" value="Genomic_DNA"/>
</dbReference>
<evidence type="ECO:0000313" key="4">
    <source>
        <dbReference type="EMBL" id="MFL0249274.1"/>
    </source>
</evidence>
<comment type="subcellular location">
    <subcellularLocation>
        <location evidence="2">Cell membrane</location>
        <topology evidence="2">Multi-pass membrane protein</topology>
    </subcellularLocation>
</comment>
<feature type="transmembrane region" description="Helical" evidence="3">
    <location>
        <begin position="57"/>
        <end position="78"/>
    </location>
</feature>
<comment type="similarity">
    <text evidence="1 2">Belongs to the BioY family.</text>
</comment>
<dbReference type="PANTHER" id="PTHR34295:SF1">
    <property type="entry name" value="BIOTIN TRANSPORTER BIOY"/>
    <property type="match status" value="1"/>
</dbReference>
<reference evidence="4 5" key="1">
    <citation type="submission" date="2024-11" db="EMBL/GenBank/DDBJ databases">
        <authorList>
            <person name="Heng Y.C."/>
            <person name="Lim A.C.H."/>
            <person name="Lee J.K.Y."/>
            <person name="Kittelmann S."/>
        </authorList>
    </citation>
    <scope>NUCLEOTIDE SEQUENCE [LARGE SCALE GENOMIC DNA]</scope>
    <source>
        <strain evidence="4 5">WILCCON 0114</strain>
    </source>
</reference>
<keyword evidence="2" id="KW-1003">Cell membrane</keyword>
<evidence type="ECO:0000256" key="3">
    <source>
        <dbReference type="SAM" id="Phobius"/>
    </source>
</evidence>
<accession>A0ABW8T9Q9</accession>
<dbReference type="Pfam" id="PF02632">
    <property type="entry name" value="BioY"/>
    <property type="match status" value="1"/>
</dbReference>
<dbReference type="PIRSF" id="PIRSF016661">
    <property type="entry name" value="BioY"/>
    <property type="match status" value="1"/>
</dbReference>
<gene>
    <name evidence="4" type="ORF">ACJDT4_02485</name>
</gene>
<organism evidence="4 5">
    <name type="scientific">Clostridium neuense</name>
    <dbReference type="NCBI Taxonomy" id="1728934"/>
    <lineage>
        <taxon>Bacteria</taxon>
        <taxon>Bacillati</taxon>
        <taxon>Bacillota</taxon>
        <taxon>Clostridia</taxon>
        <taxon>Eubacteriales</taxon>
        <taxon>Clostridiaceae</taxon>
        <taxon>Clostridium</taxon>
    </lineage>
</organism>
<keyword evidence="5" id="KW-1185">Reference proteome</keyword>
<dbReference type="Proteomes" id="UP001623592">
    <property type="component" value="Unassembled WGS sequence"/>
</dbReference>